<reference evidence="2 3" key="3">
    <citation type="submission" date="2020-02" db="EMBL/GenBank/DDBJ databases">
        <title>Newly sequenced genome of strain CSTR1 showed variability in Candidatus Kuenenia stuttgartiensis genomes.</title>
        <authorList>
            <person name="Ding C."/>
            <person name="Adrian L."/>
        </authorList>
    </citation>
    <scope>NUCLEOTIDE SEQUENCE [LARGE SCALE GENOMIC DNA]</scope>
    <source>
        <strain evidence="2 3">CSTR1</strain>
    </source>
</reference>
<dbReference type="AlphaFoldDB" id="Q1Q3N5"/>
<organism evidence="1">
    <name type="scientific">Kuenenia stuttgartiensis</name>
    <dbReference type="NCBI Taxonomy" id="174633"/>
    <lineage>
        <taxon>Bacteria</taxon>
        <taxon>Pseudomonadati</taxon>
        <taxon>Planctomycetota</taxon>
        <taxon>Candidatus Brocadiia</taxon>
        <taxon>Candidatus Brocadiales</taxon>
        <taxon>Candidatus Brocadiaceae</taxon>
        <taxon>Candidatus Kuenenia</taxon>
    </lineage>
</organism>
<reference evidence="1" key="2">
    <citation type="submission" date="2006-01" db="EMBL/GenBank/DDBJ databases">
        <authorList>
            <person name="Genoscope"/>
        </authorList>
    </citation>
    <scope>NUCLEOTIDE SEQUENCE</scope>
</reference>
<gene>
    <name evidence="2" type="ORF">KsCSTR_23530</name>
    <name evidence="1" type="ORF">kuste3858</name>
</gene>
<dbReference type="EMBL" id="CP049055">
    <property type="protein sequence ID" value="QII11732.1"/>
    <property type="molecule type" value="Genomic_DNA"/>
</dbReference>
<dbReference type="Proteomes" id="UP000501926">
    <property type="component" value="Chromosome"/>
</dbReference>
<protein>
    <submittedName>
        <fullName evidence="1">Uncharacterized protein</fullName>
    </submittedName>
</protein>
<sequence length="61" mass="7402">MFLKTKRRSAKVRHCTPRGRHDMFSQKFCPVLSSFWGTLYTPKIGYWQRLVFNIQCKIFLF</sequence>
<proteinExistence type="predicted"/>
<accession>Q1Q3N5</accession>
<evidence type="ECO:0000313" key="1">
    <source>
        <dbReference type="EMBL" id="CAJ74621.1"/>
    </source>
</evidence>
<name>Q1Q3N5_KUEST</name>
<evidence type="ECO:0000313" key="3">
    <source>
        <dbReference type="Proteomes" id="UP000501926"/>
    </source>
</evidence>
<reference evidence="1" key="1">
    <citation type="journal article" date="2006" name="Nature">
        <title>Deciphering the evolution and metabolism of an anammox bacterium from a community genome.</title>
        <authorList>
            <person name="Strous M."/>
            <person name="Pelletier E."/>
            <person name="Mangenot S."/>
            <person name="Rattei T."/>
            <person name="Lehner A."/>
            <person name="Taylor M.W."/>
            <person name="Horn M."/>
            <person name="Daims H."/>
            <person name="Bartol-Mavel D."/>
            <person name="Wincker P."/>
            <person name="Barbe V."/>
            <person name="Fonknechten N."/>
            <person name="Vallenet D."/>
            <person name="Segurens B."/>
            <person name="Schenowitz-Truong C."/>
            <person name="Medigue C."/>
            <person name="Collingro A."/>
            <person name="Snel B."/>
            <person name="Dutilh B.E."/>
            <person name="OpDenCamp H.J.M."/>
            <person name="vanDerDrift C."/>
            <person name="Cirpus I."/>
            <person name="vanDePas-Schoonen K.T."/>
            <person name="Harhangi H.R."/>
            <person name="vanNiftrik L."/>
            <person name="Schmid M."/>
            <person name="Keltjens J."/>
            <person name="vanDeVossenberg J."/>
            <person name="Kartal B."/>
            <person name="Meier H."/>
            <person name="Frishman D."/>
            <person name="Huynen M.A."/>
            <person name="Mewes H."/>
            <person name="Weissenbach J."/>
            <person name="Jetten M.S.M."/>
            <person name="Wagner M."/>
            <person name="LePaslier D."/>
        </authorList>
    </citation>
    <scope>NUCLEOTIDE SEQUENCE</scope>
</reference>
<dbReference type="EMBL" id="CT573071">
    <property type="protein sequence ID" value="CAJ74621.1"/>
    <property type="molecule type" value="Genomic_DNA"/>
</dbReference>
<evidence type="ECO:0000313" key="2">
    <source>
        <dbReference type="EMBL" id="QII11732.1"/>
    </source>
</evidence>